<organism evidence="1">
    <name type="scientific">Tanacetum cinerariifolium</name>
    <name type="common">Dalmatian daisy</name>
    <name type="synonym">Chrysanthemum cinerariifolium</name>
    <dbReference type="NCBI Taxonomy" id="118510"/>
    <lineage>
        <taxon>Eukaryota</taxon>
        <taxon>Viridiplantae</taxon>
        <taxon>Streptophyta</taxon>
        <taxon>Embryophyta</taxon>
        <taxon>Tracheophyta</taxon>
        <taxon>Spermatophyta</taxon>
        <taxon>Magnoliopsida</taxon>
        <taxon>eudicotyledons</taxon>
        <taxon>Gunneridae</taxon>
        <taxon>Pentapetalae</taxon>
        <taxon>asterids</taxon>
        <taxon>campanulids</taxon>
        <taxon>Asterales</taxon>
        <taxon>Asteraceae</taxon>
        <taxon>Asteroideae</taxon>
        <taxon>Anthemideae</taxon>
        <taxon>Anthemidinae</taxon>
        <taxon>Tanacetum</taxon>
    </lineage>
</organism>
<evidence type="ECO:0000313" key="1">
    <source>
        <dbReference type="EMBL" id="GFC87709.1"/>
    </source>
</evidence>
<sequence>GDEFNSKVWPELKEEVDILMEAGIYPSMQVRLDWSIHQMDYFYKNCYKFHLDPCCEDDEGDFESDDEGIVVDMKPEVDVNVADSMEINAAPINDVSNGV</sequence>
<proteinExistence type="predicted"/>
<accession>A0A699RK01</accession>
<name>A0A699RK01_TANCI</name>
<keyword evidence="1" id="KW-0378">Hydrolase</keyword>
<dbReference type="EMBL" id="BKCJ011111642">
    <property type="protein sequence ID" value="GFC87709.1"/>
    <property type="molecule type" value="Genomic_DNA"/>
</dbReference>
<gene>
    <name evidence="1" type="ORF">Tci_859679</name>
</gene>
<comment type="caution">
    <text evidence="1">The sequence shown here is derived from an EMBL/GenBank/DDBJ whole genome shotgun (WGS) entry which is preliminary data.</text>
</comment>
<dbReference type="GO" id="GO:0016787">
    <property type="term" value="F:hydrolase activity"/>
    <property type="evidence" value="ECO:0007669"/>
    <property type="project" value="UniProtKB-KW"/>
</dbReference>
<reference evidence="1" key="1">
    <citation type="journal article" date="2019" name="Sci. Rep.">
        <title>Draft genome of Tanacetum cinerariifolium, the natural source of mosquito coil.</title>
        <authorList>
            <person name="Yamashiro T."/>
            <person name="Shiraishi A."/>
            <person name="Satake H."/>
            <person name="Nakayama K."/>
        </authorList>
    </citation>
    <scope>NUCLEOTIDE SEQUENCE</scope>
</reference>
<feature type="non-terminal residue" evidence="1">
    <location>
        <position position="1"/>
    </location>
</feature>
<dbReference type="AlphaFoldDB" id="A0A699RK01"/>
<protein>
    <submittedName>
        <fullName evidence="1">P-loop containing nucleoside triphosphate hydrolase</fullName>
    </submittedName>
</protein>